<dbReference type="AlphaFoldDB" id="K0IIQ5"/>
<accession>K0IIQ5</accession>
<dbReference type="KEGG" id="nga:Ngar_c20210"/>
<dbReference type="InParanoid" id="K0IIQ5"/>
<proteinExistence type="predicted"/>
<dbReference type="Proteomes" id="UP000008037">
    <property type="component" value="Chromosome"/>
</dbReference>
<dbReference type="STRING" id="1237085.Ngar_c20210"/>
<sequence>MAANLKDTCSEILSLDKSIRFAGIANIMGKVVAQEFRKDVTPLPSFEEVESSAIKSVLRMRTREDYEAKLGRAIYTFTLYEKSRGHQFRWNTGIMHY</sequence>
<dbReference type="EMBL" id="CP002408">
    <property type="protein sequence ID" value="AFU58953.1"/>
    <property type="molecule type" value="Genomic_DNA"/>
</dbReference>
<name>K0IIQ5_NITGG</name>
<dbReference type="HOGENOM" id="CLU_2340272_0_0_2"/>
<reference evidence="1 2" key="1">
    <citation type="journal article" date="2012" name="Environ. Microbiol.">
        <title>The genome of the ammonia-oxidizing Candidatus Nitrososphaera gargensis: insights into metabolic versatility and environmental adaptations.</title>
        <authorList>
            <person name="Spang A."/>
            <person name="Poehlein A."/>
            <person name="Offre P."/>
            <person name="Zumbragel S."/>
            <person name="Haider S."/>
            <person name="Rychlik N."/>
            <person name="Nowka B."/>
            <person name="Schmeisser C."/>
            <person name="Lebedeva E.V."/>
            <person name="Rattei T."/>
            <person name="Bohm C."/>
            <person name="Schmid M."/>
            <person name="Galushko A."/>
            <person name="Hatzenpichler R."/>
            <person name="Weinmaier T."/>
            <person name="Daniel R."/>
            <person name="Schleper C."/>
            <person name="Spieck E."/>
            <person name="Streit W."/>
            <person name="Wagner M."/>
        </authorList>
    </citation>
    <scope>NUCLEOTIDE SEQUENCE [LARGE SCALE GENOMIC DNA]</scope>
    <source>
        <strain evidence="2">Ga9.2</strain>
    </source>
</reference>
<evidence type="ECO:0000313" key="2">
    <source>
        <dbReference type="Proteomes" id="UP000008037"/>
    </source>
</evidence>
<dbReference type="BioCyc" id="CNIT1237085:G1324-2019-MONOMER"/>
<gene>
    <name evidence="1" type="ordered locus">Ngar_c20210</name>
</gene>
<evidence type="ECO:0000313" key="1">
    <source>
        <dbReference type="EMBL" id="AFU58953.1"/>
    </source>
</evidence>
<keyword evidence="2" id="KW-1185">Reference proteome</keyword>
<protein>
    <submittedName>
        <fullName evidence="1">Uncharacterized protein</fullName>
    </submittedName>
</protein>
<organism evidence="1 2">
    <name type="scientific">Nitrososphaera gargensis (strain Ga9.2)</name>
    <dbReference type="NCBI Taxonomy" id="1237085"/>
    <lineage>
        <taxon>Archaea</taxon>
        <taxon>Nitrososphaerota</taxon>
        <taxon>Nitrososphaeria</taxon>
        <taxon>Nitrososphaerales</taxon>
        <taxon>Nitrososphaeraceae</taxon>
        <taxon>Nitrososphaera</taxon>
    </lineage>
</organism>